<dbReference type="Pfam" id="PF00440">
    <property type="entry name" value="TetR_N"/>
    <property type="match status" value="1"/>
</dbReference>
<dbReference type="Gene3D" id="1.10.357.10">
    <property type="entry name" value="Tetracycline Repressor, domain 2"/>
    <property type="match status" value="1"/>
</dbReference>
<dbReference type="SUPFAM" id="SSF48498">
    <property type="entry name" value="Tetracyclin repressor-like, C-terminal domain"/>
    <property type="match status" value="1"/>
</dbReference>
<accession>A0A7K1UW45</accession>
<comment type="caution">
    <text evidence="6">The sequence shown here is derived from an EMBL/GenBank/DDBJ whole genome shotgun (WGS) entry which is preliminary data.</text>
</comment>
<dbReference type="RefSeq" id="WP_157387959.1">
    <property type="nucleotide sequence ID" value="NZ_WRPP01000002.1"/>
</dbReference>
<dbReference type="PROSITE" id="PS50977">
    <property type="entry name" value="HTH_TETR_2"/>
    <property type="match status" value="1"/>
</dbReference>
<keyword evidence="2 4" id="KW-0238">DNA-binding</keyword>
<protein>
    <submittedName>
        <fullName evidence="6">TetR family transcriptional regulator</fullName>
    </submittedName>
</protein>
<dbReference type="InterPro" id="IPR001647">
    <property type="entry name" value="HTH_TetR"/>
</dbReference>
<evidence type="ECO:0000313" key="7">
    <source>
        <dbReference type="Proteomes" id="UP000466794"/>
    </source>
</evidence>
<evidence type="ECO:0000256" key="2">
    <source>
        <dbReference type="ARBA" id="ARBA00023125"/>
    </source>
</evidence>
<organism evidence="6 7">
    <name type="scientific">Nocardia terrae</name>
    <dbReference type="NCBI Taxonomy" id="2675851"/>
    <lineage>
        <taxon>Bacteria</taxon>
        <taxon>Bacillati</taxon>
        <taxon>Actinomycetota</taxon>
        <taxon>Actinomycetes</taxon>
        <taxon>Mycobacteriales</taxon>
        <taxon>Nocardiaceae</taxon>
        <taxon>Nocardia</taxon>
    </lineage>
</organism>
<dbReference type="PANTHER" id="PTHR30055:SF148">
    <property type="entry name" value="TETR-FAMILY TRANSCRIPTIONAL REGULATOR"/>
    <property type="match status" value="1"/>
</dbReference>
<dbReference type="EMBL" id="WRPP01000002">
    <property type="protein sequence ID" value="MVU78481.1"/>
    <property type="molecule type" value="Genomic_DNA"/>
</dbReference>
<keyword evidence="3" id="KW-0804">Transcription</keyword>
<dbReference type="InterPro" id="IPR050109">
    <property type="entry name" value="HTH-type_TetR-like_transc_reg"/>
</dbReference>
<proteinExistence type="predicted"/>
<dbReference type="Pfam" id="PF16859">
    <property type="entry name" value="TetR_C_11"/>
    <property type="match status" value="1"/>
</dbReference>
<dbReference type="InterPro" id="IPR009057">
    <property type="entry name" value="Homeodomain-like_sf"/>
</dbReference>
<evidence type="ECO:0000259" key="5">
    <source>
        <dbReference type="PROSITE" id="PS50977"/>
    </source>
</evidence>
<name>A0A7K1UW45_9NOCA</name>
<dbReference type="Gene3D" id="1.10.10.60">
    <property type="entry name" value="Homeodomain-like"/>
    <property type="match status" value="1"/>
</dbReference>
<dbReference type="InterPro" id="IPR036271">
    <property type="entry name" value="Tet_transcr_reg_TetR-rel_C_sf"/>
</dbReference>
<gene>
    <name evidence="6" type="ORF">GPX89_14650</name>
</gene>
<evidence type="ECO:0000256" key="1">
    <source>
        <dbReference type="ARBA" id="ARBA00023015"/>
    </source>
</evidence>
<dbReference type="GO" id="GO:0003700">
    <property type="term" value="F:DNA-binding transcription factor activity"/>
    <property type="evidence" value="ECO:0007669"/>
    <property type="project" value="TreeGrafter"/>
</dbReference>
<keyword evidence="1" id="KW-0805">Transcription regulation</keyword>
<feature type="DNA-binding region" description="H-T-H motif" evidence="4">
    <location>
        <begin position="39"/>
        <end position="58"/>
    </location>
</feature>
<feature type="domain" description="HTH tetR-type" evidence="5">
    <location>
        <begin position="16"/>
        <end position="76"/>
    </location>
</feature>
<dbReference type="SUPFAM" id="SSF46689">
    <property type="entry name" value="Homeodomain-like"/>
    <property type="match status" value="1"/>
</dbReference>
<dbReference type="GO" id="GO:0000976">
    <property type="term" value="F:transcription cis-regulatory region binding"/>
    <property type="evidence" value="ECO:0007669"/>
    <property type="project" value="TreeGrafter"/>
</dbReference>
<dbReference type="Proteomes" id="UP000466794">
    <property type="component" value="Unassembled WGS sequence"/>
</dbReference>
<evidence type="ECO:0000256" key="3">
    <source>
        <dbReference type="ARBA" id="ARBA00023163"/>
    </source>
</evidence>
<keyword evidence="7" id="KW-1185">Reference proteome</keyword>
<dbReference type="AlphaFoldDB" id="A0A7K1UW45"/>
<reference evidence="6 7" key="1">
    <citation type="submission" date="2019-12" db="EMBL/GenBank/DDBJ databases">
        <title>Nocardia sp. nov. ET3-3 isolated from soil.</title>
        <authorList>
            <person name="Kanchanasin P."/>
            <person name="Tanasupawat S."/>
            <person name="Yuki M."/>
            <person name="Kudo T."/>
        </authorList>
    </citation>
    <scope>NUCLEOTIDE SEQUENCE [LARGE SCALE GENOMIC DNA]</scope>
    <source>
        <strain evidence="6 7">ET3-3</strain>
    </source>
</reference>
<dbReference type="PANTHER" id="PTHR30055">
    <property type="entry name" value="HTH-TYPE TRANSCRIPTIONAL REGULATOR RUTR"/>
    <property type="match status" value="1"/>
</dbReference>
<evidence type="ECO:0000256" key="4">
    <source>
        <dbReference type="PROSITE-ProRule" id="PRU00335"/>
    </source>
</evidence>
<dbReference type="InterPro" id="IPR011075">
    <property type="entry name" value="TetR_C"/>
</dbReference>
<sequence>MSDISPPRRRPGGRTARVGAAVHEAVRALIEERGRDGFTGRDVAERAGVNEATIYRRWGTLDNLVLDVAVAVAKLNQEQPLPDTGSLRRDLLLWAERMTTELGAPEGLSLLQAAIAARAHTATDSDRARQITDIAAARADLIQQMLDRARTRGEHTPTLSRVLDRLVAPLYLRAIFGYGRTELDLDDILDNTLAE</sequence>
<evidence type="ECO:0000313" key="6">
    <source>
        <dbReference type="EMBL" id="MVU78481.1"/>
    </source>
</evidence>